<dbReference type="AlphaFoldDB" id="A0A9N9F9W3"/>
<comment type="caution">
    <text evidence="2">The sequence shown here is derived from an EMBL/GenBank/DDBJ whole genome shotgun (WGS) entry which is preliminary data.</text>
</comment>
<evidence type="ECO:0000313" key="3">
    <source>
        <dbReference type="Proteomes" id="UP000789508"/>
    </source>
</evidence>
<dbReference type="EMBL" id="CAJVPS010001024">
    <property type="protein sequence ID" value="CAG8520821.1"/>
    <property type="molecule type" value="Genomic_DNA"/>
</dbReference>
<gene>
    <name evidence="2" type="ORF">ALEPTO_LOCUS4456</name>
</gene>
<accession>A0A9N9F9W3</accession>
<name>A0A9N9F9W3_9GLOM</name>
<feature type="transmembrane region" description="Helical" evidence="1">
    <location>
        <begin position="22"/>
        <end position="42"/>
    </location>
</feature>
<keyword evidence="1" id="KW-0472">Membrane</keyword>
<evidence type="ECO:0000256" key="1">
    <source>
        <dbReference type="SAM" id="Phobius"/>
    </source>
</evidence>
<sequence>MSPPLHSVRTVIRAHLIDSTKWLKISTIILMHLIFYCALYDIREIRQKV</sequence>
<keyword evidence="1" id="KW-0812">Transmembrane</keyword>
<protein>
    <submittedName>
        <fullName evidence="2">12153_t:CDS:1</fullName>
    </submittedName>
</protein>
<dbReference type="Proteomes" id="UP000789508">
    <property type="component" value="Unassembled WGS sequence"/>
</dbReference>
<evidence type="ECO:0000313" key="2">
    <source>
        <dbReference type="EMBL" id="CAG8520821.1"/>
    </source>
</evidence>
<keyword evidence="3" id="KW-1185">Reference proteome</keyword>
<organism evidence="2 3">
    <name type="scientific">Ambispora leptoticha</name>
    <dbReference type="NCBI Taxonomy" id="144679"/>
    <lineage>
        <taxon>Eukaryota</taxon>
        <taxon>Fungi</taxon>
        <taxon>Fungi incertae sedis</taxon>
        <taxon>Mucoromycota</taxon>
        <taxon>Glomeromycotina</taxon>
        <taxon>Glomeromycetes</taxon>
        <taxon>Archaeosporales</taxon>
        <taxon>Ambisporaceae</taxon>
        <taxon>Ambispora</taxon>
    </lineage>
</organism>
<reference evidence="2" key="1">
    <citation type="submission" date="2021-06" db="EMBL/GenBank/DDBJ databases">
        <authorList>
            <person name="Kallberg Y."/>
            <person name="Tangrot J."/>
            <person name="Rosling A."/>
        </authorList>
    </citation>
    <scope>NUCLEOTIDE SEQUENCE</scope>
    <source>
        <strain evidence="2">FL130A</strain>
    </source>
</reference>
<keyword evidence="1" id="KW-1133">Transmembrane helix</keyword>
<proteinExistence type="predicted"/>